<keyword evidence="1" id="KW-0732">Signal</keyword>
<reference evidence="2 3" key="1">
    <citation type="submission" date="2018-11" db="EMBL/GenBank/DDBJ databases">
        <authorList>
            <person name="Wuyts S."/>
        </authorList>
    </citation>
    <scope>NUCLEOTIDE SEQUENCE [LARGE SCALE GENOMIC DNA]</scope>
    <source>
        <strain evidence="2">Lactobacillus mudanjiangensis AMBF249</strain>
    </source>
</reference>
<dbReference type="RefSeq" id="WP_130845293.1">
    <property type="nucleotide sequence ID" value="NZ_BJDY01000004.1"/>
</dbReference>
<organism evidence="2 3">
    <name type="scientific">Lactiplantibacillus mudanjiangensis</name>
    <dbReference type="NCBI Taxonomy" id="1296538"/>
    <lineage>
        <taxon>Bacteria</taxon>
        <taxon>Bacillati</taxon>
        <taxon>Bacillota</taxon>
        <taxon>Bacilli</taxon>
        <taxon>Lactobacillales</taxon>
        <taxon>Lactobacillaceae</taxon>
        <taxon>Lactiplantibacillus</taxon>
    </lineage>
</organism>
<evidence type="ECO:0000313" key="3">
    <source>
        <dbReference type="Proteomes" id="UP000289996"/>
    </source>
</evidence>
<gene>
    <name evidence="2" type="ORF">MUDAN_MDHGFNIF_02539</name>
</gene>
<name>A0A660E613_9LACO</name>
<keyword evidence="3" id="KW-1185">Reference proteome</keyword>
<feature type="signal peptide" evidence="1">
    <location>
        <begin position="1"/>
        <end position="31"/>
    </location>
</feature>
<feature type="chain" id="PRO_5025022793" evidence="1">
    <location>
        <begin position="32"/>
        <end position="177"/>
    </location>
</feature>
<evidence type="ECO:0000256" key="1">
    <source>
        <dbReference type="SAM" id="SignalP"/>
    </source>
</evidence>
<dbReference type="Proteomes" id="UP000289996">
    <property type="component" value="Unassembled WGS sequence"/>
</dbReference>
<sequence>MKKLMKRLILSLTVAGTLAGTLSIVSANAQASAKVYNISETTSSDGTHYFTVDGKYYTPEAYAAWEATLPYNKYGYDSAKLKATKNKSGKSIKVTGKVKVLNPNLAKKHQATYVRIKTYKGNQYAKLTKSMTFSKTVKVPKAKSISVQAGYYSSAKKNGKTVKTFHVTGLSEKVTVK</sequence>
<dbReference type="EMBL" id="UYIG01000046">
    <property type="protein sequence ID" value="VDG27707.1"/>
    <property type="molecule type" value="Genomic_DNA"/>
</dbReference>
<dbReference type="OrthoDB" id="2296641at2"/>
<protein>
    <submittedName>
        <fullName evidence="2">Uncharacterized protein</fullName>
    </submittedName>
</protein>
<dbReference type="AlphaFoldDB" id="A0A660E613"/>
<evidence type="ECO:0000313" key="2">
    <source>
        <dbReference type="EMBL" id="VDG27707.1"/>
    </source>
</evidence>
<proteinExistence type="predicted"/>
<accession>A0A660E613</accession>